<gene>
    <name evidence="2" type="ORF">Sradi_0860900</name>
</gene>
<accession>A0AAW2V1S0</accession>
<evidence type="ECO:0000256" key="1">
    <source>
        <dbReference type="SAM" id="MobiDB-lite"/>
    </source>
</evidence>
<feature type="compositionally biased region" description="Basic and acidic residues" evidence="1">
    <location>
        <begin position="31"/>
        <end position="40"/>
    </location>
</feature>
<feature type="region of interest" description="Disordered" evidence="1">
    <location>
        <begin position="29"/>
        <end position="50"/>
    </location>
</feature>
<dbReference type="Pfam" id="PF03004">
    <property type="entry name" value="Transposase_24"/>
    <property type="match status" value="1"/>
</dbReference>
<reference evidence="2" key="1">
    <citation type="submission" date="2020-06" db="EMBL/GenBank/DDBJ databases">
        <authorList>
            <person name="Li T."/>
            <person name="Hu X."/>
            <person name="Zhang T."/>
            <person name="Song X."/>
            <person name="Zhang H."/>
            <person name="Dai N."/>
            <person name="Sheng W."/>
            <person name="Hou X."/>
            <person name="Wei L."/>
        </authorList>
    </citation>
    <scope>NUCLEOTIDE SEQUENCE</scope>
    <source>
        <strain evidence="2">G02</strain>
        <tissue evidence="2">Leaf</tissue>
    </source>
</reference>
<sequence>MEVFKKVYKKKDDDQWNGSRAEDVAAVEGTLGRREQHDEPAPSSQASVTPYEQQLWMSAVGGRKRGRVIGLGS</sequence>
<dbReference type="InterPro" id="IPR004252">
    <property type="entry name" value="Probable_transposase_24"/>
</dbReference>
<name>A0AAW2V1S0_SESRA</name>
<dbReference type="EMBL" id="JACGWJ010000004">
    <property type="protein sequence ID" value="KAL0423261.1"/>
    <property type="molecule type" value="Genomic_DNA"/>
</dbReference>
<comment type="caution">
    <text evidence="2">The sequence shown here is derived from an EMBL/GenBank/DDBJ whole genome shotgun (WGS) entry which is preliminary data.</text>
</comment>
<evidence type="ECO:0000313" key="2">
    <source>
        <dbReference type="EMBL" id="KAL0423261.1"/>
    </source>
</evidence>
<proteinExistence type="predicted"/>
<organism evidence="2">
    <name type="scientific">Sesamum radiatum</name>
    <name type="common">Black benniseed</name>
    <dbReference type="NCBI Taxonomy" id="300843"/>
    <lineage>
        <taxon>Eukaryota</taxon>
        <taxon>Viridiplantae</taxon>
        <taxon>Streptophyta</taxon>
        <taxon>Embryophyta</taxon>
        <taxon>Tracheophyta</taxon>
        <taxon>Spermatophyta</taxon>
        <taxon>Magnoliopsida</taxon>
        <taxon>eudicotyledons</taxon>
        <taxon>Gunneridae</taxon>
        <taxon>Pentapetalae</taxon>
        <taxon>asterids</taxon>
        <taxon>lamiids</taxon>
        <taxon>Lamiales</taxon>
        <taxon>Pedaliaceae</taxon>
        <taxon>Sesamum</taxon>
    </lineage>
</organism>
<dbReference type="AlphaFoldDB" id="A0AAW2V1S0"/>
<protein>
    <submittedName>
        <fullName evidence="2">Uncharacterized protein</fullName>
    </submittedName>
</protein>
<reference evidence="2" key="2">
    <citation type="journal article" date="2024" name="Plant">
        <title>Genomic evolution and insights into agronomic trait innovations of Sesamum species.</title>
        <authorList>
            <person name="Miao H."/>
            <person name="Wang L."/>
            <person name="Qu L."/>
            <person name="Liu H."/>
            <person name="Sun Y."/>
            <person name="Le M."/>
            <person name="Wang Q."/>
            <person name="Wei S."/>
            <person name="Zheng Y."/>
            <person name="Lin W."/>
            <person name="Duan Y."/>
            <person name="Cao H."/>
            <person name="Xiong S."/>
            <person name="Wang X."/>
            <person name="Wei L."/>
            <person name="Li C."/>
            <person name="Ma Q."/>
            <person name="Ju M."/>
            <person name="Zhao R."/>
            <person name="Li G."/>
            <person name="Mu C."/>
            <person name="Tian Q."/>
            <person name="Mei H."/>
            <person name="Zhang T."/>
            <person name="Gao T."/>
            <person name="Zhang H."/>
        </authorList>
    </citation>
    <scope>NUCLEOTIDE SEQUENCE</scope>
    <source>
        <strain evidence="2">G02</strain>
    </source>
</reference>